<evidence type="ECO:0000313" key="2">
    <source>
        <dbReference type="EMBL" id="KAK2950534.1"/>
    </source>
</evidence>
<accession>A0ABQ9XGJ1</accession>
<feature type="compositionally biased region" description="Basic and acidic residues" evidence="1">
    <location>
        <begin position="372"/>
        <end position="389"/>
    </location>
</feature>
<comment type="caution">
    <text evidence="2">The sequence shown here is derived from an EMBL/GenBank/DDBJ whole genome shotgun (WGS) entry which is preliminary data.</text>
</comment>
<name>A0ABQ9XGJ1_9EUKA</name>
<feature type="region of interest" description="Disordered" evidence="1">
    <location>
        <begin position="323"/>
        <end position="392"/>
    </location>
</feature>
<sequence>MTHPSSVMKTRIEETSELVQTSFFILQNRAKVFPIRPVQVTPSRFGTACKNVSIKRKLPEVLVKPSHLLYLCLLFMKATTNKPKAKFEELPDKKLTTMFSTMNTILSGMDIDHPDQSQQNVLISLNYLLSFVVLLLELGYSENDLSFLKDMRGTCQVLVYQMGFDFLFGDPSSRNRLRNLEIAKRMYCRFVNESLPSMNQSDLSAMILSCSFQGFDGKMGRMLLRACVLRSSFIVAWSYSKRAVDGVDGNLVAKPVGNQFILSREMVDEERRKTSDDDFTPNDVSCYVGVGNMTLDTLRSAPLLHAIPTHTIGEMHRINTYHLPTGMTTSSEPKRTTSPEHLINIPNQSRLNPPSPDLHSHLPHQHTPLPPNEHDRGQHGADGQTKSEEPSDDLLTLLPPLLLMNVGVLLVESVSLDAGHAKLALEGLKLFCTHTFGGQAMIEIGVVRAAQFAMEASIAVLRKCLQPSTPQPTLHEMEIKNERVVRAVDEISAGLEIVECLMRSARLSAYLTVSRVHDAIVQQTVEDVKRGLTALLNVWREEELKEKAKNVLKRTQKVLAGLFEN</sequence>
<keyword evidence="3" id="KW-1185">Reference proteome</keyword>
<proteinExistence type="predicted"/>
<dbReference type="EMBL" id="JARBJD010000134">
    <property type="protein sequence ID" value="KAK2950534.1"/>
    <property type="molecule type" value="Genomic_DNA"/>
</dbReference>
<organism evidence="2 3">
    <name type="scientific">Blattamonas nauphoetae</name>
    <dbReference type="NCBI Taxonomy" id="2049346"/>
    <lineage>
        <taxon>Eukaryota</taxon>
        <taxon>Metamonada</taxon>
        <taxon>Preaxostyla</taxon>
        <taxon>Oxymonadida</taxon>
        <taxon>Blattamonas</taxon>
    </lineage>
</organism>
<evidence type="ECO:0000256" key="1">
    <source>
        <dbReference type="SAM" id="MobiDB-lite"/>
    </source>
</evidence>
<evidence type="ECO:0000313" key="3">
    <source>
        <dbReference type="Proteomes" id="UP001281761"/>
    </source>
</evidence>
<protein>
    <submittedName>
        <fullName evidence="2">Uncharacterized protein</fullName>
    </submittedName>
</protein>
<reference evidence="2 3" key="1">
    <citation type="journal article" date="2022" name="bioRxiv">
        <title>Genomics of Preaxostyla Flagellates Illuminates Evolutionary Transitions and the Path Towards Mitochondrial Loss.</title>
        <authorList>
            <person name="Novak L.V.F."/>
            <person name="Treitli S.C."/>
            <person name="Pyrih J."/>
            <person name="Halakuc P."/>
            <person name="Pipaliya S.V."/>
            <person name="Vacek V."/>
            <person name="Brzon O."/>
            <person name="Soukal P."/>
            <person name="Eme L."/>
            <person name="Dacks J.B."/>
            <person name="Karnkowska A."/>
            <person name="Elias M."/>
            <person name="Hampl V."/>
        </authorList>
    </citation>
    <scope>NUCLEOTIDE SEQUENCE [LARGE SCALE GENOMIC DNA]</scope>
    <source>
        <strain evidence="2">NAU3</strain>
        <tissue evidence="2">Gut</tissue>
    </source>
</reference>
<gene>
    <name evidence="2" type="ORF">BLNAU_14528</name>
</gene>
<dbReference type="Proteomes" id="UP001281761">
    <property type="component" value="Unassembled WGS sequence"/>
</dbReference>